<protein>
    <submittedName>
        <fullName evidence="2">Uncharacterized protein</fullName>
    </submittedName>
</protein>
<gene>
    <name evidence="1" type="ORF">UFOVP284_7</name>
    <name evidence="2" type="ORF">UFOVP646_15</name>
</gene>
<dbReference type="EMBL" id="LR796299">
    <property type="protein sequence ID" value="CAB4135295.1"/>
    <property type="molecule type" value="Genomic_DNA"/>
</dbReference>
<organism evidence="2">
    <name type="scientific">uncultured Caudovirales phage</name>
    <dbReference type="NCBI Taxonomy" id="2100421"/>
    <lineage>
        <taxon>Viruses</taxon>
        <taxon>Duplodnaviria</taxon>
        <taxon>Heunggongvirae</taxon>
        <taxon>Uroviricota</taxon>
        <taxon>Caudoviricetes</taxon>
        <taxon>Peduoviridae</taxon>
        <taxon>Maltschvirus</taxon>
        <taxon>Maltschvirus maltsch</taxon>
    </lineage>
</organism>
<proteinExistence type="predicted"/>
<reference evidence="2" key="1">
    <citation type="submission" date="2020-04" db="EMBL/GenBank/DDBJ databases">
        <authorList>
            <person name="Chiriac C."/>
            <person name="Salcher M."/>
            <person name="Ghai R."/>
            <person name="Kavagutti S V."/>
        </authorList>
    </citation>
    <scope>NUCLEOTIDE SEQUENCE</scope>
</reference>
<sequence>MIRKTVNYSFREYDSRITTDKVQRAYFGIGQEHTNTMEQIRRQSTEILGWVSEHMVLPTEASRIIADWALKPDTKYMTKTTIPNNWIITDPKQTYTNPKTGYTKHTRPCAIGVLGGMVRNLQTQRELTEPQIKALNHLFSTMISEPGDDFETLWPGHWIAYDFVHNATAHRQMADPIDQLFDRAL</sequence>
<evidence type="ECO:0000313" key="1">
    <source>
        <dbReference type="EMBL" id="CAB4135295.1"/>
    </source>
</evidence>
<evidence type="ECO:0000313" key="2">
    <source>
        <dbReference type="EMBL" id="CAB4154572.1"/>
    </source>
</evidence>
<name>A0A6J5N7Y1_9CAUD</name>
<accession>A0A6J5N7Y1</accession>
<dbReference type="EMBL" id="LR796616">
    <property type="protein sequence ID" value="CAB4154572.1"/>
    <property type="molecule type" value="Genomic_DNA"/>
</dbReference>